<comment type="caution">
    <text evidence="11">The sequence shown here is derived from an EMBL/GenBank/DDBJ whole genome shotgun (WGS) entry which is preliminary data.</text>
</comment>
<evidence type="ECO:0000256" key="6">
    <source>
        <dbReference type="ARBA" id="ARBA00023098"/>
    </source>
</evidence>
<dbReference type="Pfam" id="PF02660">
    <property type="entry name" value="G3P_acyltransf"/>
    <property type="match status" value="1"/>
</dbReference>
<feature type="transmembrane region" description="Helical" evidence="10">
    <location>
        <begin position="6"/>
        <end position="25"/>
    </location>
</feature>
<feature type="non-terminal residue" evidence="11">
    <location>
        <position position="199"/>
    </location>
</feature>
<evidence type="ECO:0000256" key="2">
    <source>
        <dbReference type="ARBA" id="ARBA00022516"/>
    </source>
</evidence>
<feature type="transmembrane region" description="Helical" evidence="10">
    <location>
        <begin position="126"/>
        <end position="154"/>
    </location>
</feature>
<proteinExistence type="inferred from homology"/>
<reference evidence="11" key="1">
    <citation type="journal article" date="2014" name="Front. Microbiol.">
        <title>High frequency of phylogenetically diverse reductive dehalogenase-homologous genes in deep subseafloor sedimentary metagenomes.</title>
        <authorList>
            <person name="Kawai M."/>
            <person name="Futagami T."/>
            <person name="Toyoda A."/>
            <person name="Takaki Y."/>
            <person name="Nishi S."/>
            <person name="Hori S."/>
            <person name="Arai W."/>
            <person name="Tsubouchi T."/>
            <person name="Morono Y."/>
            <person name="Uchiyama I."/>
            <person name="Ito T."/>
            <person name="Fujiyama A."/>
            <person name="Inagaki F."/>
            <person name="Takami H."/>
        </authorList>
    </citation>
    <scope>NUCLEOTIDE SEQUENCE</scope>
    <source>
        <strain evidence="11">Expedition CK06-06</strain>
    </source>
</reference>
<dbReference type="PANTHER" id="PTHR30309:SF0">
    <property type="entry name" value="GLYCEROL-3-PHOSPHATE ACYLTRANSFERASE-RELATED"/>
    <property type="match status" value="1"/>
</dbReference>
<evidence type="ECO:0000256" key="1">
    <source>
        <dbReference type="ARBA" id="ARBA00022475"/>
    </source>
</evidence>
<evidence type="ECO:0000256" key="9">
    <source>
        <dbReference type="ARBA" id="ARBA00023264"/>
    </source>
</evidence>
<dbReference type="AlphaFoldDB" id="X1MDS0"/>
<name>X1MDS0_9ZZZZ</name>
<dbReference type="InterPro" id="IPR003811">
    <property type="entry name" value="G3P_acylTferase_PlsY"/>
</dbReference>
<dbReference type="GO" id="GO:0008654">
    <property type="term" value="P:phospholipid biosynthetic process"/>
    <property type="evidence" value="ECO:0007669"/>
    <property type="project" value="UniProtKB-KW"/>
</dbReference>
<sequence length="199" mass="21670">MENYFNLFWIIFSYVLGSIPFGYIITRLSTKKNILEVGWRKTSGSNVFKNIGKWQGVLTGFLDVGKGFLAVMAAQCLGLPVLIQVLSGVAAVTGHNWSCFLRFAGGRGIGTFVGAALSLSTRILGLSLIVPIILALVWNASIGTILFLITFIVLSICQNQLETGGLLGLISLIPIFIKRLSPIEEIKKAQNKGVLLRNR</sequence>
<evidence type="ECO:0000313" key="11">
    <source>
        <dbReference type="EMBL" id="GAI29423.1"/>
    </source>
</evidence>
<dbReference type="SMART" id="SM01207">
    <property type="entry name" value="G3P_acyltransf"/>
    <property type="match status" value="1"/>
</dbReference>
<keyword evidence="2" id="KW-0444">Lipid biosynthesis</keyword>
<evidence type="ECO:0000256" key="8">
    <source>
        <dbReference type="ARBA" id="ARBA00023209"/>
    </source>
</evidence>
<feature type="transmembrane region" description="Helical" evidence="10">
    <location>
        <begin position="100"/>
        <end position="119"/>
    </location>
</feature>
<dbReference type="GO" id="GO:0005886">
    <property type="term" value="C:plasma membrane"/>
    <property type="evidence" value="ECO:0007669"/>
    <property type="project" value="InterPro"/>
</dbReference>
<keyword evidence="7 10" id="KW-0472">Membrane</keyword>
<dbReference type="EMBL" id="BARV01019300">
    <property type="protein sequence ID" value="GAI29423.1"/>
    <property type="molecule type" value="Genomic_DNA"/>
</dbReference>
<evidence type="ECO:0000256" key="7">
    <source>
        <dbReference type="ARBA" id="ARBA00023136"/>
    </source>
</evidence>
<organism evidence="11">
    <name type="scientific">marine sediment metagenome</name>
    <dbReference type="NCBI Taxonomy" id="412755"/>
    <lineage>
        <taxon>unclassified sequences</taxon>
        <taxon>metagenomes</taxon>
        <taxon>ecological metagenomes</taxon>
    </lineage>
</organism>
<dbReference type="GO" id="GO:0043772">
    <property type="term" value="F:acyl-phosphate glycerol-3-phosphate acyltransferase activity"/>
    <property type="evidence" value="ECO:0007669"/>
    <property type="project" value="InterPro"/>
</dbReference>
<dbReference type="HAMAP" id="MF_01043">
    <property type="entry name" value="PlsY"/>
    <property type="match status" value="1"/>
</dbReference>
<gene>
    <name evidence="11" type="ORF">S06H3_32452</name>
</gene>
<accession>X1MDS0</accession>
<keyword evidence="4 10" id="KW-0812">Transmembrane</keyword>
<feature type="transmembrane region" description="Helical" evidence="10">
    <location>
        <begin position="68"/>
        <end position="94"/>
    </location>
</feature>
<dbReference type="PANTHER" id="PTHR30309">
    <property type="entry name" value="INNER MEMBRANE PROTEIN YGIH"/>
    <property type="match status" value="1"/>
</dbReference>
<keyword evidence="5 10" id="KW-1133">Transmembrane helix</keyword>
<evidence type="ECO:0000256" key="3">
    <source>
        <dbReference type="ARBA" id="ARBA00022679"/>
    </source>
</evidence>
<keyword evidence="3" id="KW-0808">Transferase</keyword>
<keyword evidence="9" id="KW-1208">Phospholipid metabolism</keyword>
<evidence type="ECO:0000256" key="4">
    <source>
        <dbReference type="ARBA" id="ARBA00022692"/>
    </source>
</evidence>
<evidence type="ECO:0000256" key="5">
    <source>
        <dbReference type="ARBA" id="ARBA00022989"/>
    </source>
</evidence>
<keyword evidence="8" id="KW-0594">Phospholipid biosynthesis</keyword>
<keyword evidence="1" id="KW-1003">Cell membrane</keyword>
<protein>
    <submittedName>
        <fullName evidence="11">Uncharacterized protein</fullName>
    </submittedName>
</protein>
<evidence type="ECO:0000256" key="10">
    <source>
        <dbReference type="SAM" id="Phobius"/>
    </source>
</evidence>
<keyword evidence="6" id="KW-0443">Lipid metabolism</keyword>